<proteinExistence type="inferred from homology"/>
<dbReference type="AlphaFoldDB" id="A0A7C5THI1"/>
<dbReference type="EMBL" id="DRZI01000172">
    <property type="protein sequence ID" value="HHP81820.1"/>
    <property type="molecule type" value="Genomic_DNA"/>
</dbReference>
<evidence type="ECO:0000256" key="1">
    <source>
        <dbReference type="ARBA" id="ARBA00005336"/>
    </source>
</evidence>
<dbReference type="InterPro" id="IPR002772">
    <property type="entry name" value="Glyco_hydro_3_C"/>
</dbReference>
<dbReference type="PANTHER" id="PTHR42715">
    <property type="entry name" value="BETA-GLUCOSIDASE"/>
    <property type="match status" value="1"/>
</dbReference>
<dbReference type="InterPro" id="IPR036881">
    <property type="entry name" value="Glyco_hydro_3_C_sf"/>
</dbReference>
<sequence>MAQNIEYLLAVLSIEDKVKLVVGVGLAKKVPGVAGETRSTRSVNSISLADGPSGVRIEGSDNLWYYATAFPAPIMLASTWNLEVVEKVGKAMAEEAKYYNISVLLAPGLNIHRHPLCGRNFEYFSEDPLLTGEMAAAFVRGVQSTGVAATLKHFVANEQEVNRTTIDTIVSERALREIYLKAFEIAIKKSRPWAIMCSYNKLNGRYTCQSEWLLTKLLRDEWGFDGLVMTDWWAGDNPVEQIRAGVDLIMPGGDDLVKWLVEAVRRGALPLHYLDRAVKKVLELIERTVGAREGKKEIDWMKHAEIVYEAASEGVVLLKNNGALPLRPGTRIAVFGTGQVETLKSGMGSGHNHPRYVITIVEGLRRSGLTVDEELSARYESYVVSSRGKEKLEKLYRCEIMLEHLPQDIVSEEEVAKYAERNDAAIVVLTRISGEGWDRKSVKGDFYLTDDEQKLIDMVSRQFHSRGKKVIVLLNVAGPVEVVSWRDKIDAVLVIWLPGQEAGRIVADTLLGKINPSGKLPITFPKDWNDAPVAKASECYPGLPQNNPRFVVYCEDIYVGYRYYDTLGIEPAYEFGYGLSYTTFEYRNLGMEKTETSIKISLDVANTGSYPGKEVVQVYVKAPQRRIPKPFQELKAFKKTKLLKPGESERIEIEVPIRELASFDPEKKLWVIEPGVYQVRIGSSSRDIRFTASFNIDEELTFT</sequence>
<evidence type="ECO:0000259" key="4">
    <source>
        <dbReference type="SMART" id="SM01217"/>
    </source>
</evidence>
<dbReference type="Gene3D" id="3.40.50.1700">
    <property type="entry name" value="Glycoside hydrolase family 3 C-terminal domain"/>
    <property type="match status" value="1"/>
</dbReference>
<dbReference type="SUPFAM" id="SSF52279">
    <property type="entry name" value="Beta-D-glucan exohydrolase, C-terminal domain"/>
    <property type="match status" value="1"/>
</dbReference>
<dbReference type="Pfam" id="PF14310">
    <property type="entry name" value="Fn3-like"/>
    <property type="match status" value="1"/>
</dbReference>
<gene>
    <name evidence="5" type="ORF">ENM84_04060</name>
</gene>
<dbReference type="Pfam" id="PF01915">
    <property type="entry name" value="Glyco_hydro_3_C"/>
    <property type="match status" value="1"/>
</dbReference>
<dbReference type="GO" id="GO:0004553">
    <property type="term" value="F:hydrolase activity, hydrolyzing O-glycosyl compounds"/>
    <property type="evidence" value="ECO:0007669"/>
    <property type="project" value="InterPro"/>
</dbReference>
<dbReference type="InterPro" id="IPR001764">
    <property type="entry name" value="Glyco_hydro_3_N"/>
</dbReference>
<name>A0A7C5THI1_9CREN</name>
<dbReference type="Pfam" id="PF00933">
    <property type="entry name" value="Glyco_hydro_3"/>
    <property type="match status" value="1"/>
</dbReference>
<protein>
    <submittedName>
        <fullName evidence="5">Beta-glucosidase</fullName>
    </submittedName>
</protein>
<comment type="similarity">
    <text evidence="1">Belongs to the glycosyl hydrolase 3 family.</text>
</comment>
<dbReference type="InterPro" id="IPR017853">
    <property type="entry name" value="GH"/>
</dbReference>
<dbReference type="SUPFAM" id="SSF51445">
    <property type="entry name" value="(Trans)glycosidases"/>
    <property type="match status" value="1"/>
</dbReference>
<comment type="caution">
    <text evidence="5">The sequence shown here is derived from an EMBL/GenBank/DDBJ whole genome shotgun (WGS) entry which is preliminary data.</text>
</comment>
<dbReference type="Gene3D" id="2.60.40.10">
    <property type="entry name" value="Immunoglobulins"/>
    <property type="match status" value="1"/>
</dbReference>
<reference evidence="5" key="1">
    <citation type="journal article" date="2020" name="mSystems">
        <title>Genome- and Community-Level Interaction Insights into Carbon Utilization and Element Cycling Functions of Hydrothermarchaeota in Hydrothermal Sediment.</title>
        <authorList>
            <person name="Zhou Z."/>
            <person name="Liu Y."/>
            <person name="Xu W."/>
            <person name="Pan J."/>
            <person name="Luo Z.H."/>
            <person name="Li M."/>
        </authorList>
    </citation>
    <scope>NUCLEOTIDE SEQUENCE [LARGE SCALE GENOMIC DNA]</scope>
    <source>
        <strain evidence="5">SpSt-1121</strain>
    </source>
</reference>
<dbReference type="InterPro" id="IPR050288">
    <property type="entry name" value="Cellulose_deg_GH3"/>
</dbReference>
<dbReference type="Gene3D" id="3.20.20.300">
    <property type="entry name" value="Glycoside hydrolase, family 3, N-terminal domain"/>
    <property type="match status" value="1"/>
</dbReference>
<organism evidence="5">
    <name type="scientific">Ignisphaera aggregans</name>
    <dbReference type="NCBI Taxonomy" id="334771"/>
    <lineage>
        <taxon>Archaea</taxon>
        <taxon>Thermoproteota</taxon>
        <taxon>Thermoprotei</taxon>
        <taxon>Desulfurococcales</taxon>
        <taxon>Desulfurococcaceae</taxon>
        <taxon>Ignisphaera</taxon>
    </lineage>
</organism>
<accession>A0A7C5THI1</accession>
<keyword evidence="2" id="KW-0378">Hydrolase</keyword>
<evidence type="ECO:0000313" key="5">
    <source>
        <dbReference type="EMBL" id="HHP81820.1"/>
    </source>
</evidence>
<dbReference type="PRINTS" id="PR00133">
    <property type="entry name" value="GLHYDRLASE3"/>
</dbReference>
<dbReference type="InterPro" id="IPR026891">
    <property type="entry name" value="Fn3-like"/>
</dbReference>
<dbReference type="PROSITE" id="PS00775">
    <property type="entry name" value="GLYCOSYL_HYDROL_F3"/>
    <property type="match status" value="1"/>
</dbReference>
<dbReference type="SMART" id="SM01217">
    <property type="entry name" value="Fn3_like"/>
    <property type="match status" value="1"/>
</dbReference>
<dbReference type="FunFam" id="2.60.40.10:FF:000495">
    <property type="entry name" value="Periplasmic beta-glucosidase"/>
    <property type="match status" value="1"/>
</dbReference>
<keyword evidence="3" id="KW-0119">Carbohydrate metabolism</keyword>
<dbReference type="InterPro" id="IPR019800">
    <property type="entry name" value="Glyco_hydro_3_AS"/>
</dbReference>
<dbReference type="InterPro" id="IPR013783">
    <property type="entry name" value="Ig-like_fold"/>
</dbReference>
<evidence type="ECO:0000256" key="2">
    <source>
        <dbReference type="ARBA" id="ARBA00022801"/>
    </source>
</evidence>
<dbReference type="PANTHER" id="PTHR42715:SF10">
    <property type="entry name" value="BETA-GLUCOSIDASE"/>
    <property type="match status" value="1"/>
</dbReference>
<evidence type="ECO:0000256" key="3">
    <source>
        <dbReference type="ARBA" id="ARBA00023277"/>
    </source>
</evidence>
<feature type="domain" description="Fibronectin type III-like" evidence="4">
    <location>
        <begin position="614"/>
        <end position="685"/>
    </location>
</feature>
<dbReference type="GO" id="GO:0005975">
    <property type="term" value="P:carbohydrate metabolic process"/>
    <property type="evidence" value="ECO:0007669"/>
    <property type="project" value="InterPro"/>
</dbReference>
<dbReference type="InterPro" id="IPR036962">
    <property type="entry name" value="Glyco_hydro_3_N_sf"/>
</dbReference>